<accession>A0A1F4U693</accession>
<comment type="caution">
    <text evidence="2">The sequence shown here is derived from an EMBL/GenBank/DDBJ whole genome shotgun (WGS) entry which is preliminary data.</text>
</comment>
<keyword evidence="1" id="KW-0472">Membrane</keyword>
<proteinExistence type="predicted"/>
<dbReference type="Proteomes" id="UP000179242">
    <property type="component" value="Unassembled WGS sequence"/>
</dbReference>
<dbReference type="PANTHER" id="PTHR30441">
    <property type="entry name" value="DUF748 DOMAIN-CONTAINING PROTEIN"/>
    <property type="match status" value="1"/>
</dbReference>
<dbReference type="PANTHER" id="PTHR30441:SF8">
    <property type="entry name" value="DUF748 DOMAIN-CONTAINING PROTEIN"/>
    <property type="match status" value="1"/>
</dbReference>
<gene>
    <name evidence="2" type="ORF">A2438_04190</name>
</gene>
<evidence type="ECO:0000313" key="3">
    <source>
        <dbReference type="Proteomes" id="UP000179242"/>
    </source>
</evidence>
<dbReference type="AlphaFoldDB" id="A0A1F4U693"/>
<dbReference type="GO" id="GO:0005886">
    <property type="term" value="C:plasma membrane"/>
    <property type="evidence" value="ECO:0007669"/>
    <property type="project" value="TreeGrafter"/>
</dbReference>
<keyword evidence="1" id="KW-1133">Transmembrane helix</keyword>
<dbReference type="InterPro" id="IPR052894">
    <property type="entry name" value="AsmA-related"/>
</dbReference>
<keyword evidence="1" id="KW-0812">Transmembrane</keyword>
<name>A0A1F4U693_UNCSA</name>
<feature type="transmembrane region" description="Helical" evidence="1">
    <location>
        <begin position="9"/>
        <end position="34"/>
    </location>
</feature>
<organism evidence="2 3">
    <name type="scientific">candidate division WOR-1 bacterium RIFOXYC2_FULL_46_14</name>
    <dbReference type="NCBI Taxonomy" id="1802587"/>
    <lineage>
        <taxon>Bacteria</taxon>
        <taxon>Bacillati</taxon>
        <taxon>Saganbacteria</taxon>
    </lineage>
</organism>
<dbReference type="EMBL" id="MEUJ01000004">
    <property type="protein sequence ID" value="OGC40442.1"/>
    <property type="molecule type" value="Genomic_DNA"/>
</dbReference>
<evidence type="ECO:0000313" key="2">
    <source>
        <dbReference type="EMBL" id="OGC40442.1"/>
    </source>
</evidence>
<reference evidence="2 3" key="1">
    <citation type="journal article" date="2016" name="Nat. Commun.">
        <title>Thousands of microbial genomes shed light on interconnected biogeochemical processes in an aquifer system.</title>
        <authorList>
            <person name="Anantharaman K."/>
            <person name="Brown C.T."/>
            <person name="Hug L.A."/>
            <person name="Sharon I."/>
            <person name="Castelle C.J."/>
            <person name="Probst A.J."/>
            <person name="Thomas B.C."/>
            <person name="Singh A."/>
            <person name="Wilkins M.J."/>
            <person name="Karaoz U."/>
            <person name="Brodie E.L."/>
            <person name="Williams K.H."/>
            <person name="Hubbard S.S."/>
            <person name="Banfield J.F."/>
        </authorList>
    </citation>
    <scope>NUCLEOTIDE SEQUENCE [LARGE SCALE GENOMIC DNA]</scope>
</reference>
<sequence length="675" mass="74637">MKNAINKTLIILCVALLIILVAVALLWCGLNYYFVPKVVIPEIQKKIAIFNRDNKVSLKIRTISYRPLRGFLLEGVEFSPILTAKEIDIDLDYLALLSRKIRLPQIDIIEADLVVTRSRKGAWNYSPVLKGLFKKGKTDQPLFFDIDQINISRSQVNFDDQLNPGNRLTKHFTDVEIEIKSPDREDYFVEAAGADAKRQDAIRFKFHYSAKSGKIEGKAQLKLANLADYRDYYIDELISPLHLTKAQVEAQAEFSYGNRDRHLGVNAAVKLENLALQLEEKNMLEKGKGEAVITEKGAKIKKIRGISPGGVVDLSGQVVFLPLRRLDLAGKIGASDNDFHLKFLSDNSAQMNWLCSTEASYLNASADIQDIEKLSFTGKASGRIDLGLLPLKEFEAAGRIGFSGDLRGELDRPETLHGKLGLKFGDFSLWGLEPISFLLGMKVDEGEFSSGIPLTSLYGGTLSGAVVLDEKRWGIELQVEEVDLAKFAGVNARLAGLKGLLTARAAAVGDWRENKTVKGGGFFKLADADLKKASIFSVAQQGLESVVKGFQMPEFKEVKSNFEAANEVISFGNAAASAPGLELKGSGTIDFSGKTNFTMGVKFIQQHDLKTALYIFFPLQTLGFDLLTNTIKVEIKGVIPDLKQTTSVQALSWLTDAFDRQSSFNADQYTLDKLW</sequence>
<protein>
    <submittedName>
        <fullName evidence="2">Uncharacterized protein</fullName>
    </submittedName>
</protein>
<dbReference type="GO" id="GO:0090313">
    <property type="term" value="P:regulation of protein targeting to membrane"/>
    <property type="evidence" value="ECO:0007669"/>
    <property type="project" value="TreeGrafter"/>
</dbReference>
<dbReference type="Pfam" id="PF05359">
    <property type="entry name" value="DUF748"/>
    <property type="match status" value="1"/>
</dbReference>
<dbReference type="InterPro" id="IPR008023">
    <property type="entry name" value="DUF748"/>
</dbReference>
<evidence type="ECO:0000256" key="1">
    <source>
        <dbReference type="SAM" id="Phobius"/>
    </source>
</evidence>